<evidence type="ECO:0000313" key="9">
    <source>
        <dbReference type="EMBL" id="SNV63161.1"/>
    </source>
</evidence>
<comment type="catalytic activity">
    <reaction evidence="7">
        <text>shikimate + ATP = 3-phosphoshikimate + ADP + H(+)</text>
        <dbReference type="Rhea" id="RHEA:13121"/>
        <dbReference type="ChEBI" id="CHEBI:15378"/>
        <dbReference type="ChEBI" id="CHEBI:30616"/>
        <dbReference type="ChEBI" id="CHEBI:36208"/>
        <dbReference type="ChEBI" id="CHEBI:145989"/>
        <dbReference type="ChEBI" id="CHEBI:456216"/>
        <dbReference type="EC" id="2.7.1.71"/>
    </reaction>
</comment>
<dbReference type="InterPro" id="IPR027417">
    <property type="entry name" value="P-loop_NTPase"/>
</dbReference>
<dbReference type="Proteomes" id="UP000214973">
    <property type="component" value="Chromosome 1"/>
</dbReference>
<keyword evidence="2 7" id="KW-0808">Transferase</keyword>
<evidence type="ECO:0000256" key="6">
    <source>
        <dbReference type="ARBA" id="ARBA00023141"/>
    </source>
</evidence>
<comment type="similarity">
    <text evidence="7">Belongs to the shikimate kinase family.</text>
</comment>
<dbReference type="UniPathway" id="UPA00053">
    <property type="reaction ID" value="UER00088"/>
</dbReference>
<dbReference type="EMBL" id="LT906470">
    <property type="protein sequence ID" value="SNV63161.1"/>
    <property type="molecule type" value="Genomic_DNA"/>
</dbReference>
<dbReference type="PROSITE" id="PS51168">
    <property type="entry name" value="CHORISMATE_MUT_2"/>
    <property type="match status" value="1"/>
</dbReference>
<dbReference type="GO" id="GO:0009423">
    <property type="term" value="P:chorismate biosynthetic process"/>
    <property type="evidence" value="ECO:0007669"/>
    <property type="project" value="UniProtKB-UniRule"/>
</dbReference>
<dbReference type="SUPFAM" id="SSF52540">
    <property type="entry name" value="P-loop containing nucleoside triphosphate hydrolases"/>
    <property type="match status" value="1"/>
</dbReference>
<dbReference type="RefSeq" id="WP_095065789.1">
    <property type="nucleotide sequence ID" value="NZ_LT906470.1"/>
</dbReference>
<dbReference type="GO" id="GO:0000287">
    <property type="term" value="F:magnesium ion binding"/>
    <property type="evidence" value="ECO:0007669"/>
    <property type="project" value="UniProtKB-UniRule"/>
</dbReference>
<feature type="binding site" evidence="7">
    <location>
        <position position="220"/>
    </location>
    <ligand>
        <name>substrate</name>
    </ligand>
</feature>
<protein>
    <recommendedName>
        <fullName evidence="7">Shikimate kinase</fullName>
        <shortName evidence="7">SK</shortName>
        <ecNumber evidence="7">2.7.1.71</ecNumber>
    </recommendedName>
</protein>
<dbReference type="InterPro" id="IPR036263">
    <property type="entry name" value="Chorismate_II_sf"/>
</dbReference>
<accession>A0A239YVG6</accession>
<dbReference type="Pfam" id="PF01202">
    <property type="entry name" value="SKI"/>
    <property type="match status" value="1"/>
</dbReference>
<organism evidence="9 10">
    <name type="scientific">Veillonella rodentium</name>
    <dbReference type="NCBI Taxonomy" id="248315"/>
    <lineage>
        <taxon>Bacteria</taxon>
        <taxon>Bacillati</taxon>
        <taxon>Bacillota</taxon>
        <taxon>Negativicutes</taxon>
        <taxon>Veillonellales</taxon>
        <taxon>Veillonellaceae</taxon>
        <taxon>Veillonella</taxon>
    </lineage>
</organism>
<evidence type="ECO:0000256" key="7">
    <source>
        <dbReference type="HAMAP-Rule" id="MF_00109"/>
    </source>
</evidence>
<keyword evidence="7" id="KW-0479">Metal-binding</keyword>
<dbReference type="PANTHER" id="PTHR21087">
    <property type="entry name" value="SHIKIMATE KINASE"/>
    <property type="match status" value="1"/>
</dbReference>
<dbReference type="GO" id="GO:0005524">
    <property type="term" value="F:ATP binding"/>
    <property type="evidence" value="ECO:0007669"/>
    <property type="project" value="UniProtKB-UniRule"/>
</dbReference>
<dbReference type="SMART" id="SM00830">
    <property type="entry name" value="CM_2"/>
    <property type="match status" value="1"/>
</dbReference>
<dbReference type="CDD" id="cd00464">
    <property type="entry name" value="SK"/>
    <property type="match status" value="1"/>
</dbReference>
<evidence type="ECO:0000256" key="2">
    <source>
        <dbReference type="ARBA" id="ARBA00022679"/>
    </source>
</evidence>
<dbReference type="GO" id="GO:0009073">
    <property type="term" value="P:aromatic amino acid family biosynthetic process"/>
    <property type="evidence" value="ECO:0007669"/>
    <property type="project" value="UniProtKB-KW"/>
</dbReference>
<dbReference type="SUPFAM" id="SSF48600">
    <property type="entry name" value="Chorismate mutase II"/>
    <property type="match status" value="1"/>
</dbReference>
<evidence type="ECO:0000259" key="8">
    <source>
        <dbReference type="PROSITE" id="PS51168"/>
    </source>
</evidence>
<reference evidence="9 10" key="1">
    <citation type="submission" date="2017-06" db="EMBL/GenBank/DDBJ databases">
        <authorList>
            <consortium name="Pathogen Informatics"/>
        </authorList>
    </citation>
    <scope>NUCLEOTIDE SEQUENCE [LARGE SCALE GENOMIC DNA]</scope>
    <source>
        <strain evidence="9 10">NCTC12018</strain>
    </source>
</reference>
<feature type="binding site" evidence="7">
    <location>
        <position position="120"/>
    </location>
    <ligand>
        <name>substrate</name>
    </ligand>
</feature>
<proteinExistence type="inferred from homology"/>
<keyword evidence="10" id="KW-1185">Reference proteome</keyword>
<evidence type="ECO:0000256" key="1">
    <source>
        <dbReference type="ARBA" id="ARBA00022605"/>
    </source>
</evidence>
<keyword evidence="7" id="KW-0963">Cytoplasm</keyword>
<comment type="function">
    <text evidence="7">Catalyzes the specific phosphorylation of the 3-hydroxyl group of shikimic acid using ATP as a cosubstrate.</text>
</comment>
<keyword evidence="4 7" id="KW-0418">Kinase</keyword>
<comment type="subcellular location">
    <subcellularLocation>
        <location evidence="7">Cytoplasm</location>
    </subcellularLocation>
</comment>
<evidence type="ECO:0000256" key="4">
    <source>
        <dbReference type="ARBA" id="ARBA00022777"/>
    </source>
</evidence>
<feature type="binding site" evidence="7">
    <location>
        <position position="166"/>
    </location>
    <ligand>
        <name>substrate</name>
    </ligand>
</feature>
<keyword evidence="6 7" id="KW-0057">Aromatic amino acid biosynthesis</keyword>
<dbReference type="Gene3D" id="3.40.50.300">
    <property type="entry name" value="P-loop containing nucleotide triphosphate hydrolases"/>
    <property type="match status" value="1"/>
</dbReference>
<dbReference type="GO" id="GO:0008652">
    <property type="term" value="P:amino acid biosynthetic process"/>
    <property type="evidence" value="ECO:0007669"/>
    <property type="project" value="UniProtKB-KW"/>
</dbReference>
<dbReference type="InterPro" id="IPR000623">
    <property type="entry name" value="Shikimate_kinase/TSH1"/>
</dbReference>
<dbReference type="KEGG" id="vrm:44547418_00801"/>
<feature type="binding site" evidence="7">
    <location>
        <begin position="98"/>
        <end position="103"/>
    </location>
    <ligand>
        <name>ATP</name>
        <dbReference type="ChEBI" id="CHEBI:30616"/>
    </ligand>
</feature>
<dbReference type="InterPro" id="IPR002701">
    <property type="entry name" value="CM_II_prokaryot"/>
</dbReference>
<comment type="subunit">
    <text evidence="7">Monomer.</text>
</comment>
<comment type="caution">
    <text evidence="7">Lacks conserved residue(s) required for the propagation of feature annotation.</text>
</comment>
<feature type="binding site" evidence="7">
    <location>
        <position position="203"/>
    </location>
    <ligand>
        <name>ATP</name>
        <dbReference type="ChEBI" id="CHEBI:30616"/>
    </ligand>
</feature>
<dbReference type="InterPro" id="IPR031322">
    <property type="entry name" value="Shikimate/glucono_kinase"/>
</dbReference>
<dbReference type="Gene3D" id="1.20.59.10">
    <property type="entry name" value="Chorismate mutase"/>
    <property type="match status" value="1"/>
</dbReference>
<comment type="pathway">
    <text evidence="7">Metabolic intermediate biosynthesis; chorismate biosynthesis; chorismate from D-erythrose 4-phosphate and phosphoenolpyruvate: step 5/7.</text>
</comment>
<dbReference type="Pfam" id="PF01817">
    <property type="entry name" value="CM_2"/>
    <property type="match status" value="1"/>
</dbReference>
<dbReference type="HAMAP" id="MF_00109">
    <property type="entry name" value="Shikimate_kinase"/>
    <property type="match status" value="1"/>
</dbReference>
<comment type="cofactor">
    <cofactor evidence="7">
        <name>Mg(2+)</name>
        <dbReference type="ChEBI" id="CHEBI:18420"/>
    </cofactor>
    <text evidence="7">Binds 1 Mg(2+) ion per subunit.</text>
</comment>
<dbReference type="InterPro" id="IPR036979">
    <property type="entry name" value="CM_dom_sf"/>
</dbReference>
<keyword evidence="1 7" id="KW-0028">Amino-acid biosynthesis</keyword>
<feature type="domain" description="Chorismate mutase" evidence="8">
    <location>
        <begin position="1"/>
        <end position="87"/>
    </location>
</feature>
<keyword evidence="5 7" id="KW-0067">ATP-binding</keyword>
<evidence type="ECO:0000256" key="5">
    <source>
        <dbReference type="ARBA" id="ARBA00022840"/>
    </source>
</evidence>
<dbReference type="GO" id="GO:0004765">
    <property type="term" value="F:shikimate kinase activity"/>
    <property type="evidence" value="ECO:0007669"/>
    <property type="project" value="UniProtKB-UniRule"/>
</dbReference>
<evidence type="ECO:0000256" key="3">
    <source>
        <dbReference type="ARBA" id="ARBA00022741"/>
    </source>
</evidence>
<dbReference type="GO" id="GO:0005829">
    <property type="term" value="C:cytosol"/>
    <property type="evidence" value="ECO:0007669"/>
    <property type="project" value="TreeGrafter"/>
</dbReference>
<sequence length="254" mass="29325">MDIKEARKQIDSIDAVLVKEFEKRLNLIKEIGKYKDEHHLPLIDEERDEDIIALHRDFCKDKNLSPYVENYLKTVVSMSNEFLKEHMHKHIFLIGMPGAGKTTVGKMLAKELGRDFYDLDQTIQDKVGKSVQNIFIYDGKDAFSKYEYSTIKELIRNKPSVIATGGGTVTYDKTVKLMRNNGLVVFVNRDVNHILDDLDLEIRPLVKESIEYIFNVYEERYPLYEQVAHIKIGNEGSITDAVQEIIEALPNTEK</sequence>
<gene>
    <name evidence="9" type="primary">aroK_1</name>
    <name evidence="7" type="synonym">aroK</name>
    <name evidence="9" type="ORF">SAMEA44547418_00801</name>
</gene>
<dbReference type="PANTHER" id="PTHR21087:SF16">
    <property type="entry name" value="SHIKIMATE KINASE 1, CHLOROPLASTIC"/>
    <property type="match status" value="1"/>
</dbReference>
<dbReference type="PRINTS" id="PR01100">
    <property type="entry name" value="SHIKIMTKNASE"/>
</dbReference>
<keyword evidence="7" id="KW-0460">Magnesium</keyword>
<dbReference type="GO" id="GO:0004106">
    <property type="term" value="F:chorismate mutase activity"/>
    <property type="evidence" value="ECO:0007669"/>
    <property type="project" value="InterPro"/>
</dbReference>
<evidence type="ECO:0000313" key="10">
    <source>
        <dbReference type="Proteomes" id="UP000214973"/>
    </source>
</evidence>
<dbReference type="AlphaFoldDB" id="A0A239YVG6"/>
<name>A0A239YVG6_9FIRM</name>
<dbReference type="EC" id="2.7.1.71" evidence="7"/>
<keyword evidence="3 7" id="KW-0547">Nucleotide-binding</keyword>
<feature type="binding site" evidence="7">
    <location>
        <position position="102"/>
    </location>
    <ligand>
        <name>Mg(2+)</name>
        <dbReference type="ChEBI" id="CHEBI:18420"/>
    </ligand>
</feature>